<dbReference type="GeneID" id="65557342"/>
<dbReference type="Pfam" id="PF00561">
    <property type="entry name" value="Abhydrolase_1"/>
    <property type="match status" value="1"/>
</dbReference>
<evidence type="ECO:0000259" key="1">
    <source>
        <dbReference type="Pfam" id="PF00561"/>
    </source>
</evidence>
<dbReference type="PANTHER" id="PTHR43433">
    <property type="entry name" value="HYDROLASE, ALPHA/BETA FOLD FAMILY PROTEIN"/>
    <property type="match status" value="1"/>
</dbReference>
<dbReference type="RefSeq" id="WP_218258009.1">
    <property type="nucleotide sequence ID" value="NZ_CP077713.1"/>
</dbReference>
<dbReference type="AlphaFoldDB" id="A0A8F5GZK1"/>
<dbReference type="InterPro" id="IPR050471">
    <property type="entry name" value="AB_hydrolase"/>
</dbReference>
<dbReference type="PANTHER" id="PTHR43433:SF5">
    <property type="entry name" value="AB HYDROLASE-1 DOMAIN-CONTAINING PROTEIN"/>
    <property type="match status" value="1"/>
</dbReference>
<evidence type="ECO:0000313" key="3">
    <source>
        <dbReference type="Proteomes" id="UP000694036"/>
    </source>
</evidence>
<feature type="domain" description="AB hydrolase-1" evidence="1">
    <location>
        <begin position="22"/>
        <end position="99"/>
    </location>
</feature>
<reference evidence="2 3" key="1">
    <citation type="journal article" date="2021" name="Environ. Microbiol.">
        <title>New insights into the diversity and evolution of the archaeal mobilome from three complete genomes of Saccharolobus shibatae.</title>
        <authorList>
            <person name="Medvedeva S."/>
            <person name="Brandt D."/>
            <person name="Cvirkaite-Krupovic V."/>
            <person name="Liu Y."/>
            <person name="Severinov K."/>
            <person name="Ishino S."/>
            <person name="Ishino Y."/>
            <person name="Prangishvili D."/>
            <person name="Kalinowski J."/>
            <person name="Krupovic M."/>
        </authorList>
    </citation>
    <scope>NUCLEOTIDE SEQUENCE [LARGE SCALE GENOMIC DNA]</scope>
    <source>
        <strain evidence="2 3">S38A</strain>
    </source>
</reference>
<dbReference type="GO" id="GO:0004806">
    <property type="term" value="F:triacylglycerol lipase activity"/>
    <property type="evidence" value="ECO:0007669"/>
    <property type="project" value="TreeGrafter"/>
</dbReference>
<protein>
    <recommendedName>
        <fullName evidence="1">AB hydrolase-1 domain-containing protein</fullName>
    </recommendedName>
</protein>
<keyword evidence="3" id="KW-1185">Reference proteome</keyword>
<dbReference type="InterPro" id="IPR000073">
    <property type="entry name" value="AB_hydrolase_1"/>
</dbReference>
<dbReference type="EMBL" id="CP077713">
    <property type="protein sequence ID" value="QXJ35443.1"/>
    <property type="molecule type" value="Genomic_DNA"/>
</dbReference>
<gene>
    <name evidence="2" type="ORF">J5U22_01990</name>
</gene>
<accession>A0A8F5GZK1</accession>
<dbReference type="Proteomes" id="UP000694036">
    <property type="component" value="Chromosome"/>
</dbReference>
<dbReference type="GO" id="GO:0046503">
    <property type="term" value="P:glycerolipid catabolic process"/>
    <property type="evidence" value="ECO:0007669"/>
    <property type="project" value="TreeGrafter"/>
</dbReference>
<evidence type="ECO:0000313" key="2">
    <source>
        <dbReference type="EMBL" id="QXJ35443.1"/>
    </source>
</evidence>
<name>A0A8F5GZK1_9CREN</name>
<proteinExistence type="predicted"/>
<sequence length="100" mass="10915">MPYAKSVDGTRIYYQVIGDGEPLIFLSGLGSPAVSWQFQLPLAYNFKLILIDNRGVGNSDKPEQPYTIDIMADYVKTVIDGLNLTKVNLVGTSMGGMIAQ</sequence>
<organism evidence="2 3">
    <name type="scientific">Saccharolobus shibatae</name>
    <dbReference type="NCBI Taxonomy" id="2286"/>
    <lineage>
        <taxon>Archaea</taxon>
        <taxon>Thermoproteota</taxon>
        <taxon>Thermoprotei</taxon>
        <taxon>Sulfolobales</taxon>
        <taxon>Sulfolobaceae</taxon>
        <taxon>Saccharolobus</taxon>
    </lineage>
</organism>